<name>A0A6J5LHI9_9CAUD</name>
<gene>
    <name evidence="2" type="ORF">UFOVP253_68</name>
</gene>
<reference evidence="2" key="1">
    <citation type="submission" date="2020-04" db="EMBL/GenBank/DDBJ databases">
        <authorList>
            <person name="Chiriac C."/>
            <person name="Salcher M."/>
            <person name="Ghai R."/>
            <person name="Kavagutti S V."/>
        </authorList>
    </citation>
    <scope>NUCLEOTIDE SEQUENCE</scope>
</reference>
<proteinExistence type="predicted"/>
<protein>
    <submittedName>
        <fullName evidence="2">Uncharacterized protein</fullName>
    </submittedName>
</protein>
<accession>A0A6J5LHI9</accession>
<evidence type="ECO:0000313" key="2">
    <source>
        <dbReference type="EMBL" id="CAB4132743.1"/>
    </source>
</evidence>
<sequence length="34" mass="3565">MPDEEPDYSDACGATDLRDCTCGQDPNGGDGEDD</sequence>
<dbReference type="EMBL" id="LR796266">
    <property type="protein sequence ID" value="CAB4132743.1"/>
    <property type="molecule type" value="Genomic_DNA"/>
</dbReference>
<organism evidence="2">
    <name type="scientific">uncultured Caudovirales phage</name>
    <dbReference type="NCBI Taxonomy" id="2100421"/>
    <lineage>
        <taxon>Viruses</taxon>
        <taxon>Duplodnaviria</taxon>
        <taxon>Heunggongvirae</taxon>
        <taxon>Uroviricota</taxon>
        <taxon>Caudoviricetes</taxon>
        <taxon>Peduoviridae</taxon>
        <taxon>Maltschvirus</taxon>
        <taxon>Maltschvirus maltsch</taxon>
    </lineage>
</organism>
<evidence type="ECO:0000256" key="1">
    <source>
        <dbReference type="SAM" id="MobiDB-lite"/>
    </source>
</evidence>
<feature type="region of interest" description="Disordered" evidence="1">
    <location>
        <begin position="1"/>
        <end position="34"/>
    </location>
</feature>